<protein>
    <submittedName>
        <fullName evidence="4">IucA/IucC family siderophore biosynthesis protein</fullName>
    </submittedName>
</protein>
<dbReference type="Pfam" id="PF06276">
    <property type="entry name" value="FhuF"/>
    <property type="match status" value="1"/>
</dbReference>
<dbReference type="PANTHER" id="PTHR34384:SF5">
    <property type="entry name" value="L-2,3-DIAMINOPROPANOATE--CITRATE LIGASE"/>
    <property type="match status" value="1"/>
</dbReference>
<proteinExistence type="inferred from homology"/>
<comment type="similarity">
    <text evidence="1">Belongs to the IucA/IucC family.</text>
</comment>
<evidence type="ECO:0000259" key="3">
    <source>
        <dbReference type="Pfam" id="PF06276"/>
    </source>
</evidence>
<evidence type="ECO:0000313" key="4">
    <source>
        <dbReference type="EMBL" id="APO77875.1"/>
    </source>
</evidence>
<sequence>MNENIVNSYAGGRDGLDPLLHQQASHNALARLVRCLLAERILNPDALLWSADGTQAWLPLWSARKVLHFADLRRLPANTMLNSGAIEIIDDRGRRRRLEAPADLVAESSSDWSVEPASDGISRLLADIENSMQNDALIRRHRREWTASLNRELAAGGNTGLIAHLRHTRPVHQAAMMLDQWGALEGHPFYPTWKSKPGLTAQEVEALSPEFGARVNLRIAALRQDWAYVEAMPHVDSYNGWFHDNYPELWDAWVKALTERGQTPADWLPLPIHSWHLDHFVHREFADEIASGVLLVDGPEIATIPSMSFRTMLPDLEEARPFIKLPVAIWMTSEMRTLQAKSIHMGPRLSTLISDILAADQALGSELEFFREELGAILHHPDTGDEHPGRFLSVVYREVDAISRKDGLMPVTVAALLAASPVDGRPLICELVARLGDDRPAAAEFFRNYVEVVLRPTIAMYLLYGIAFEAHQQNSTVLLDPSGRPQRLLIRDFGDGRSFAPLFEARGYSLKPFSRAGILPTTFNDDIALVRSFVIDACFVCHLHEVALCLNEHFGLSEAWSILRQKTEEAFDRVRPRVLSDELWLEERKAFLDRPWPTRSVLRMHLERYRNYRLEHELPNPLTETP</sequence>
<dbReference type="InterPro" id="IPR022770">
    <property type="entry name" value="IucA/IucC-like_C"/>
</dbReference>
<organism evidence="4 5">
    <name type="scientific">Rhizobium etli 8C-3</name>
    <dbReference type="NCBI Taxonomy" id="538025"/>
    <lineage>
        <taxon>Bacteria</taxon>
        <taxon>Pseudomonadati</taxon>
        <taxon>Pseudomonadota</taxon>
        <taxon>Alphaproteobacteria</taxon>
        <taxon>Hyphomicrobiales</taxon>
        <taxon>Rhizobiaceae</taxon>
        <taxon>Rhizobium/Agrobacterium group</taxon>
        <taxon>Rhizobium</taxon>
    </lineage>
</organism>
<gene>
    <name evidence="4" type="ORF">AM571_PC00129</name>
</gene>
<dbReference type="InterPro" id="IPR007310">
    <property type="entry name" value="Aerobactin_biosyn_IucA/IucC_N"/>
</dbReference>
<dbReference type="Proteomes" id="UP000185109">
    <property type="component" value="Plasmid pRsp8C3c"/>
</dbReference>
<dbReference type="RefSeq" id="WP_074063841.1">
    <property type="nucleotide sequence ID" value="NZ_CP017244.1"/>
</dbReference>
<dbReference type="GO" id="GO:0016881">
    <property type="term" value="F:acid-amino acid ligase activity"/>
    <property type="evidence" value="ECO:0007669"/>
    <property type="project" value="UniProtKB-ARBA"/>
</dbReference>
<evidence type="ECO:0000256" key="1">
    <source>
        <dbReference type="ARBA" id="ARBA00007832"/>
    </source>
</evidence>
<dbReference type="Pfam" id="PF04183">
    <property type="entry name" value="IucA_IucC"/>
    <property type="match status" value="1"/>
</dbReference>
<name>A0A1L5PCN1_RHIET</name>
<dbReference type="InterPro" id="IPR037455">
    <property type="entry name" value="LucA/IucC-like"/>
</dbReference>
<evidence type="ECO:0000259" key="2">
    <source>
        <dbReference type="Pfam" id="PF04183"/>
    </source>
</evidence>
<dbReference type="GO" id="GO:0019290">
    <property type="term" value="P:siderophore biosynthetic process"/>
    <property type="evidence" value="ECO:0007669"/>
    <property type="project" value="InterPro"/>
</dbReference>
<keyword evidence="4" id="KW-0614">Plasmid</keyword>
<evidence type="ECO:0000313" key="5">
    <source>
        <dbReference type="Proteomes" id="UP000185109"/>
    </source>
</evidence>
<dbReference type="EMBL" id="CP017244">
    <property type="protein sequence ID" value="APO77875.1"/>
    <property type="molecule type" value="Genomic_DNA"/>
</dbReference>
<dbReference type="PANTHER" id="PTHR34384">
    <property type="entry name" value="L-2,3-DIAMINOPROPANOATE--CITRATE LIGASE"/>
    <property type="match status" value="1"/>
</dbReference>
<dbReference type="AlphaFoldDB" id="A0A1L5PCN1"/>
<reference evidence="4 5" key="1">
    <citation type="submission" date="2016-09" db="EMBL/GenBank/DDBJ databases">
        <title>The complete genome sequences of Rhizobium gallicum, symbiovars gallicum and phaseoli, symbionts associated to common bean (Phaseolus vulgaris).</title>
        <authorList>
            <person name="Bustos P."/>
            <person name="Santamaria R.I."/>
            <person name="Perez-Carrascal O.M."/>
            <person name="Juarez S."/>
            <person name="Lozano L."/>
            <person name="Martinez-Flores I."/>
            <person name="Martinez-Romero E."/>
            <person name="Cevallos M."/>
            <person name="Romero D."/>
            <person name="Davila G."/>
            <person name="Gonzalez V."/>
        </authorList>
    </citation>
    <scope>NUCLEOTIDE SEQUENCE [LARGE SCALE GENOMIC DNA]</scope>
    <source>
        <strain evidence="4 5">8C-3</strain>
        <plasmid evidence="5">Plasmid prsp8c3c</plasmid>
    </source>
</reference>
<feature type="domain" description="Aerobactin siderophore biosynthesis IucA/IucC N-terminal" evidence="2">
    <location>
        <begin position="177"/>
        <end position="418"/>
    </location>
</feature>
<accession>A0A1L5PCN1</accession>
<dbReference type="Gene3D" id="1.10.510.40">
    <property type="match status" value="1"/>
</dbReference>
<feature type="domain" description="Aerobactin siderophore biosynthesis IucA/IucC-like C-terminal" evidence="3">
    <location>
        <begin position="444"/>
        <end position="612"/>
    </location>
</feature>
<geneLocation type="plasmid" evidence="5">
    <name>prsp8c3c</name>
</geneLocation>